<keyword evidence="9 13" id="KW-0227">DNA damage</keyword>
<dbReference type="CDD" id="cd04485">
    <property type="entry name" value="DnaE_OBF"/>
    <property type="match status" value="1"/>
</dbReference>
<comment type="subcellular location">
    <subcellularLocation>
        <location evidence="1 13">Cytoplasm</location>
    </subcellularLocation>
</comment>
<dbReference type="SUPFAM" id="SSF89550">
    <property type="entry name" value="PHP domain-like"/>
    <property type="match status" value="1"/>
</dbReference>
<proteinExistence type="inferred from homology"/>
<dbReference type="EMBL" id="CP029352">
    <property type="protein sequence ID" value="AWK85458.1"/>
    <property type="molecule type" value="Genomic_DNA"/>
</dbReference>
<keyword evidence="10 13" id="KW-0239">DNA-directed DNA polymerase</keyword>
<dbReference type="GO" id="GO:0005737">
    <property type="term" value="C:cytoplasm"/>
    <property type="evidence" value="ECO:0007669"/>
    <property type="project" value="UniProtKB-SubCell"/>
</dbReference>
<evidence type="ECO:0000256" key="12">
    <source>
        <dbReference type="ARBA" id="ARBA00049244"/>
    </source>
</evidence>
<dbReference type="PANTHER" id="PTHR32294:SF4">
    <property type="entry name" value="ERROR-PRONE DNA POLYMERASE"/>
    <property type="match status" value="1"/>
</dbReference>
<keyword evidence="16" id="KW-1185">Reference proteome</keyword>
<dbReference type="Proteomes" id="UP000245629">
    <property type="component" value="Chromosome 1"/>
</dbReference>
<reference evidence="16" key="1">
    <citation type="submission" date="2018-05" db="EMBL/GenBank/DDBJ databases">
        <title>Azospirillum thermophila sp. nov., a novel isolated from hot spring.</title>
        <authorList>
            <person name="Zhao Z."/>
        </authorList>
    </citation>
    <scope>NUCLEOTIDE SEQUENCE [LARGE SCALE GENOMIC DNA]</scope>
    <source>
        <strain evidence="16">CFH 70021</strain>
    </source>
</reference>
<dbReference type="InterPro" id="IPR004365">
    <property type="entry name" value="NA-bd_OB_tRNA"/>
</dbReference>
<comment type="similarity">
    <text evidence="2 13">Belongs to the DNA polymerase type-C family. DnaE2 subfamily.</text>
</comment>
<evidence type="ECO:0000256" key="4">
    <source>
        <dbReference type="ARBA" id="ARBA00017273"/>
    </source>
</evidence>
<keyword evidence="11 13" id="KW-0234">DNA repair</keyword>
<keyword evidence="6 13" id="KW-0808">Transferase</keyword>
<comment type="function">
    <text evidence="13">DNA polymerase involved in damage-induced mutagenesis and translesion synthesis (TLS). It is not the major replicative DNA polymerase.</text>
</comment>
<dbReference type="InterPro" id="IPR040982">
    <property type="entry name" value="DNA_pol3_finger"/>
</dbReference>
<dbReference type="Gene3D" id="1.10.150.870">
    <property type="match status" value="1"/>
</dbReference>
<dbReference type="InterPro" id="IPR004013">
    <property type="entry name" value="PHP_dom"/>
</dbReference>
<dbReference type="RefSeq" id="WP_109324702.1">
    <property type="nucleotide sequence ID" value="NZ_CP029352.1"/>
</dbReference>
<evidence type="ECO:0000256" key="1">
    <source>
        <dbReference type="ARBA" id="ARBA00004496"/>
    </source>
</evidence>
<dbReference type="NCBIfam" id="TIGR00594">
    <property type="entry name" value="polc"/>
    <property type="match status" value="1"/>
</dbReference>
<organism evidence="15 16">
    <name type="scientific">Azospirillum thermophilum</name>
    <dbReference type="NCBI Taxonomy" id="2202148"/>
    <lineage>
        <taxon>Bacteria</taxon>
        <taxon>Pseudomonadati</taxon>
        <taxon>Pseudomonadota</taxon>
        <taxon>Alphaproteobacteria</taxon>
        <taxon>Rhodospirillales</taxon>
        <taxon>Azospirillaceae</taxon>
        <taxon>Azospirillum</taxon>
    </lineage>
</organism>
<dbReference type="Pfam" id="PF17657">
    <property type="entry name" value="DNA_pol3_finger"/>
    <property type="match status" value="1"/>
</dbReference>
<dbReference type="OrthoDB" id="9803237at2"/>
<dbReference type="InterPro" id="IPR003141">
    <property type="entry name" value="Pol/His_phosphatase_N"/>
</dbReference>
<dbReference type="HAMAP" id="MF_01902">
    <property type="entry name" value="DNApol_error_prone"/>
    <property type="match status" value="1"/>
</dbReference>
<evidence type="ECO:0000256" key="11">
    <source>
        <dbReference type="ARBA" id="ARBA00023204"/>
    </source>
</evidence>
<dbReference type="InterPro" id="IPR004805">
    <property type="entry name" value="DnaE2/DnaE/PolC"/>
</dbReference>
<evidence type="ECO:0000256" key="6">
    <source>
        <dbReference type="ARBA" id="ARBA00022679"/>
    </source>
</evidence>
<evidence type="ECO:0000256" key="10">
    <source>
        <dbReference type="ARBA" id="ARBA00022932"/>
    </source>
</evidence>
<evidence type="ECO:0000256" key="7">
    <source>
        <dbReference type="ARBA" id="ARBA00022695"/>
    </source>
</evidence>
<name>A0A2S2CLR1_9PROT</name>
<dbReference type="InterPro" id="IPR011708">
    <property type="entry name" value="DNA_pol3_alpha_NTPase_dom"/>
</dbReference>
<keyword evidence="8 13" id="KW-0235">DNA replication</keyword>
<dbReference type="InterPro" id="IPR016195">
    <property type="entry name" value="Pol/histidinol_Pase-like"/>
</dbReference>
<dbReference type="PANTHER" id="PTHR32294">
    <property type="entry name" value="DNA POLYMERASE III SUBUNIT ALPHA"/>
    <property type="match status" value="1"/>
</dbReference>
<dbReference type="AlphaFoldDB" id="A0A2S2CLR1"/>
<gene>
    <name evidence="13" type="primary">dnaE2</name>
    <name evidence="15" type="ORF">DEW08_04115</name>
</gene>
<dbReference type="InterPro" id="IPR029460">
    <property type="entry name" value="DNAPol_HHH"/>
</dbReference>
<evidence type="ECO:0000259" key="14">
    <source>
        <dbReference type="SMART" id="SM00481"/>
    </source>
</evidence>
<dbReference type="GO" id="GO:0008408">
    <property type="term" value="F:3'-5' exonuclease activity"/>
    <property type="evidence" value="ECO:0007669"/>
    <property type="project" value="InterPro"/>
</dbReference>
<sequence>MTGGYVELQVTTNLSFLHGASHPDEMALTAAALGHRAIGIADRNTLGGVVRMHVGAKRHGIRALVGCRVEMTDAPPALVYPTDRAAYGRLSRLISLGRRRGDKGDCLLRYADLLEFGEGQLVIALPPAGRLTALRLEEFGRHLRQVAADFPGRTYLAVQQLHLADDRRRLDRLGALADRLAVPLVATNDVHYHAAHRAPLQDVLTCIREKTTLARAGRRLFPNAERHLKPAGAMAALFAARPDAVVRTLEIADRCRFSLEELRYEYPAEPVPEGSTPQEELIRRTWEGAAARWPEGVPEPVRATLERELTLIGQLGYAPYFLSVHDIVRFARDRDILCQGRGSAANSAVCYALSITAVDPARNDLLFERFISAARNEPPDIDVDFEHERREEVIQYIYGKYGRDRAGLTAITVSYRSKMAVREVGKVMGLSADTIEALSKTVWSWGREEPDDSRIRQAGIDPEEPTIATAIRLARELIGFPRHRSQHPGGFVITRGRLDEVVPIEKAAMEGRTVVEWDKDDLDHLGILKIDVLALGMLTCLRKGFDMLSAIEGRPFGLTDVPAEDPETYAMIRKADTIGVFQIESRAQMAMLPRLGPETFYDLVIEVAIVRPGPIQGDMVHPYIRRRKGLEEPDLPTPALKEVLEKTLGVPLFQEQAMRIAIVCAGFSGEEADQLRRAMATFRRMGIIKEYHDRFVGGMVRNGYDPAFAERCFRQIEGFGNYGFPESHAYSFALLAYASAWLKCRHPAIFCAALLNSQPMGFYAPAQIVRDAREHGVEVRAVDVNHSEWDCVLEAGRGGPAVRLGFRLVKGFREADAIALVKARADGYRTVQEVWRRAALGPAALERLAQADGWQSIGLGRREALWQVRALGAEPLPLFAVADARLLPGDNRGPVEHADEPAVILPAMPLGESVVEDYRAVSLSLRTHPLSLLRPRLRGLGYSPARGLEAAADGRKLAVAGLTLVRQRPGTASGVVFVTLEDETRVANIVVWSAIFDRFRRVVLGATIMGVEGRVQKEGEVIHLVADRLVDLSPLLGELVTIDRPVFPASRDFR</sequence>
<protein>
    <recommendedName>
        <fullName evidence="4 13">Error-prone DNA polymerase</fullName>
        <ecNumber evidence="3 13">2.7.7.7</ecNumber>
    </recommendedName>
</protein>
<evidence type="ECO:0000313" key="16">
    <source>
        <dbReference type="Proteomes" id="UP000245629"/>
    </source>
</evidence>
<evidence type="ECO:0000256" key="5">
    <source>
        <dbReference type="ARBA" id="ARBA00022490"/>
    </source>
</evidence>
<dbReference type="GO" id="GO:0006260">
    <property type="term" value="P:DNA replication"/>
    <property type="evidence" value="ECO:0007669"/>
    <property type="project" value="UniProtKB-KW"/>
</dbReference>
<dbReference type="KEGG" id="azz:DEW08_04115"/>
<dbReference type="Pfam" id="PF14579">
    <property type="entry name" value="HHH_6"/>
    <property type="match status" value="1"/>
</dbReference>
<keyword evidence="7 13" id="KW-0548">Nucleotidyltransferase</keyword>
<dbReference type="SMART" id="SM00481">
    <property type="entry name" value="POLIIIAc"/>
    <property type="match status" value="1"/>
</dbReference>
<evidence type="ECO:0000313" key="15">
    <source>
        <dbReference type="EMBL" id="AWK85458.1"/>
    </source>
</evidence>
<dbReference type="InterPro" id="IPR023073">
    <property type="entry name" value="DnaE2"/>
</dbReference>
<evidence type="ECO:0000256" key="8">
    <source>
        <dbReference type="ARBA" id="ARBA00022705"/>
    </source>
</evidence>
<dbReference type="Pfam" id="PF02811">
    <property type="entry name" value="PHP"/>
    <property type="match status" value="1"/>
</dbReference>
<accession>A0A2S2CLR1</accession>
<evidence type="ECO:0000256" key="9">
    <source>
        <dbReference type="ARBA" id="ARBA00022763"/>
    </source>
</evidence>
<evidence type="ECO:0000256" key="2">
    <source>
        <dbReference type="ARBA" id="ARBA00007391"/>
    </source>
</evidence>
<dbReference type="NCBIfam" id="NF004225">
    <property type="entry name" value="PRK05672.1"/>
    <property type="match status" value="1"/>
</dbReference>
<dbReference type="GO" id="GO:0006281">
    <property type="term" value="P:DNA repair"/>
    <property type="evidence" value="ECO:0007669"/>
    <property type="project" value="UniProtKB-UniRule"/>
</dbReference>
<evidence type="ECO:0000256" key="13">
    <source>
        <dbReference type="HAMAP-Rule" id="MF_01902"/>
    </source>
</evidence>
<dbReference type="Gene3D" id="3.20.20.140">
    <property type="entry name" value="Metal-dependent hydrolases"/>
    <property type="match status" value="1"/>
</dbReference>
<evidence type="ECO:0000256" key="3">
    <source>
        <dbReference type="ARBA" id="ARBA00012417"/>
    </source>
</evidence>
<dbReference type="GO" id="GO:0003676">
    <property type="term" value="F:nucleic acid binding"/>
    <property type="evidence" value="ECO:0007669"/>
    <property type="project" value="InterPro"/>
</dbReference>
<dbReference type="Pfam" id="PF07733">
    <property type="entry name" value="DNA_pol3_alpha"/>
    <property type="match status" value="1"/>
</dbReference>
<dbReference type="GO" id="GO:0003887">
    <property type="term" value="F:DNA-directed DNA polymerase activity"/>
    <property type="evidence" value="ECO:0007669"/>
    <property type="project" value="UniProtKB-UniRule"/>
</dbReference>
<dbReference type="EC" id="2.7.7.7" evidence="3 13"/>
<dbReference type="Pfam" id="PF01336">
    <property type="entry name" value="tRNA_anti-codon"/>
    <property type="match status" value="1"/>
</dbReference>
<comment type="catalytic activity">
    <reaction evidence="12 13">
        <text>DNA(n) + a 2'-deoxyribonucleoside 5'-triphosphate = DNA(n+1) + diphosphate</text>
        <dbReference type="Rhea" id="RHEA:22508"/>
        <dbReference type="Rhea" id="RHEA-COMP:17339"/>
        <dbReference type="Rhea" id="RHEA-COMP:17340"/>
        <dbReference type="ChEBI" id="CHEBI:33019"/>
        <dbReference type="ChEBI" id="CHEBI:61560"/>
        <dbReference type="ChEBI" id="CHEBI:173112"/>
        <dbReference type="EC" id="2.7.7.7"/>
    </reaction>
</comment>
<dbReference type="CDD" id="cd07434">
    <property type="entry name" value="PHP_PolIIIA_DnaE2"/>
    <property type="match status" value="1"/>
</dbReference>
<keyword evidence="5 13" id="KW-0963">Cytoplasm</keyword>
<feature type="domain" description="Polymerase/histidinol phosphatase N-terminal" evidence="14">
    <location>
        <begin position="6"/>
        <end position="73"/>
    </location>
</feature>